<accession>A0A0U5EPM6</accession>
<dbReference type="PROSITE" id="PS51194">
    <property type="entry name" value="HELICASE_CTER"/>
    <property type="match status" value="1"/>
</dbReference>
<evidence type="ECO:0000259" key="3">
    <source>
        <dbReference type="PROSITE" id="PS50966"/>
    </source>
</evidence>
<dbReference type="Gene3D" id="3.40.50.10810">
    <property type="entry name" value="Tandem AAA-ATPase domain"/>
    <property type="match status" value="1"/>
</dbReference>
<dbReference type="InterPro" id="IPR007527">
    <property type="entry name" value="Znf_SWIM"/>
</dbReference>
<evidence type="ECO:0000256" key="1">
    <source>
        <dbReference type="ARBA" id="ARBA00022801"/>
    </source>
</evidence>
<feature type="domain" description="SWIM-type" evidence="3">
    <location>
        <begin position="49"/>
        <end position="86"/>
    </location>
</feature>
<keyword evidence="2" id="KW-0479">Metal-binding</keyword>
<dbReference type="CDD" id="cd18793">
    <property type="entry name" value="SF2_C_SNF"/>
    <property type="match status" value="1"/>
</dbReference>
<keyword evidence="2" id="KW-0863">Zinc-finger</keyword>
<evidence type="ECO:0000256" key="2">
    <source>
        <dbReference type="PROSITE-ProRule" id="PRU00325"/>
    </source>
</evidence>
<feature type="domain" description="Helicase C-terminal" evidence="5">
    <location>
        <begin position="1081"/>
        <end position="1235"/>
    </location>
</feature>
<dbReference type="PROSITE" id="PS51192">
    <property type="entry name" value="HELICASE_ATP_BIND_1"/>
    <property type="match status" value="1"/>
</dbReference>
<dbReference type="Pfam" id="PF00176">
    <property type="entry name" value="SNF2-rel_dom"/>
    <property type="match status" value="1"/>
</dbReference>
<dbReference type="AlphaFoldDB" id="A0A0U5EPM6"/>
<dbReference type="PATRIC" id="fig|389348.3.peg.362"/>
<feature type="domain" description="Helicase ATP-binding" evidence="4">
    <location>
        <begin position="788"/>
        <end position="952"/>
    </location>
</feature>
<keyword evidence="7" id="KW-1185">Reference proteome</keyword>
<dbReference type="GO" id="GO:0016787">
    <property type="term" value="F:hydrolase activity"/>
    <property type="evidence" value="ECO:0007669"/>
    <property type="project" value="UniProtKB-KW"/>
</dbReference>
<dbReference type="SMART" id="SM00490">
    <property type="entry name" value="HELICc"/>
    <property type="match status" value="1"/>
</dbReference>
<dbReference type="Gene3D" id="3.40.50.300">
    <property type="entry name" value="P-loop containing nucleotide triphosphate hydrolases"/>
    <property type="match status" value="1"/>
</dbReference>
<evidence type="ECO:0000259" key="5">
    <source>
        <dbReference type="PROSITE" id="PS51194"/>
    </source>
</evidence>
<dbReference type="SMART" id="SM00487">
    <property type="entry name" value="DEXDc"/>
    <property type="match status" value="1"/>
</dbReference>
<dbReference type="EMBL" id="LN879502">
    <property type="protein sequence ID" value="CUI15955.1"/>
    <property type="molecule type" value="Genomic_DNA"/>
</dbReference>
<dbReference type="InterPro" id="IPR049730">
    <property type="entry name" value="SNF2/RAD54-like_C"/>
</dbReference>
<organism evidence="6 7">
    <name type="scientific">Candidatus Protochlamydia naegleriophila</name>
    <dbReference type="NCBI Taxonomy" id="389348"/>
    <lineage>
        <taxon>Bacteria</taxon>
        <taxon>Pseudomonadati</taxon>
        <taxon>Chlamydiota</taxon>
        <taxon>Chlamydiia</taxon>
        <taxon>Parachlamydiales</taxon>
        <taxon>Parachlamydiaceae</taxon>
        <taxon>Candidatus Protochlamydia</taxon>
    </lineage>
</organism>
<dbReference type="Pfam" id="PF00271">
    <property type="entry name" value="Helicase_C"/>
    <property type="match status" value="1"/>
</dbReference>
<evidence type="ECO:0000313" key="7">
    <source>
        <dbReference type="Proteomes" id="UP000069902"/>
    </source>
</evidence>
<dbReference type="GO" id="GO:0005524">
    <property type="term" value="F:ATP binding"/>
    <property type="evidence" value="ECO:0007669"/>
    <property type="project" value="InterPro"/>
</dbReference>
<name>A0A0U5EPM6_9BACT</name>
<dbReference type="Proteomes" id="UP000069902">
    <property type="component" value="Chromosome cPNK"/>
</dbReference>
<reference evidence="7" key="1">
    <citation type="submission" date="2015-09" db="EMBL/GenBank/DDBJ databases">
        <authorList>
            <person name="Bertelli C."/>
        </authorList>
    </citation>
    <scope>NUCLEOTIDE SEQUENCE [LARGE SCALE GENOMIC DNA]</scope>
    <source>
        <strain evidence="7">KNic</strain>
    </source>
</reference>
<gene>
    <name evidence="6" type="ORF">PNK_0318</name>
</gene>
<dbReference type="InterPro" id="IPR000330">
    <property type="entry name" value="SNF2_N"/>
</dbReference>
<dbReference type="RefSeq" id="WP_079992932.1">
    <property type="nucleotide sequence ID" value="NZ_LN879502.1"/>
</dbReference>
<dbReference type="InterPro" id="IPR001650">
    <property type="entry name" value="Helicase_C-like"/>
</dbReference>
<dbReference type="KEGG" id="pnl:PNK_0318"/>
<evidence type="ECO:0000259" key="4">
    <source>
        <dbReference type="PROSITE" id="PS51192"/>
    </source>
</evidence>
<proteinExistence type="predicted"/>
<keyword evidence="2" id="KW-0862">Zinc</keyword>
<dbReference type="InParanoid" id="A0A0U5EPM6"/>
<dbReference type="SUPFAM" id="SSF52540">
    <property type="entry name" value="P-loop containing nucleoside triphosphate hydrolases"/>
    <property type="match status" value="2"/>
</dbReference>
<dbReference type="InterPro" id="IPR038718">
    <property type="entry name" value="SNF2-like_sf"/>
</dbReference>
<keyword evidence="1" id="KW-0378">Hydrolase</keyword>
<evidence type="ECO:0000313" key="6">
    <source>
        <dbReference type="EMBL" id="CUI15955.1"/>
    </source>
</evidence>
<dbReference type="InterPro" id="IPR014001">
    <property type="entry name" value="Helicase_ATP-bd"/>
</dbReference>
<dbReference type="PANTHER" id="PTHR10799">
    <property type="entry name" value="SNF2/RAD54 HELICASE FAMILY"/>
    <property type="match status" value="1"/>
</dbReference>
<dbReference type="InterPro" id="IPR027417">
    <property type="entry name" value="P-loop_NTPase"/>
</dbReference>
<protein>
    <submittedName>
        <fullName evidence="6">Uncharacterized protein</fullName>
    </submittedName>
</protein>
<sequence>MLPLPSYLNHYQKDAEKSLVQKLVKDIEFSGSTYQVLVEDLHTHQNFWVFLQLEGKGQIKDAFCSCEDVHEEAGCLHQAVAYLSLFNDSASSIPLHQRFERSLWNHLCFLYEERLGDDPTLLQKLQPGRYVVRSSLDKTIFSIKASSDVSIAMLDHLIDKRPQETEETSLKFSNLSNEELLLWREGRPNPQLRYDLSLWSDLAKWLMRKQEEEQPYQISFRFSKKSIPNWIQISFEDVEIGFYLSEANLPLIIPSLATVKSPLAVRNANNQGIERAEYDKEVGVLHIIEAEDESSSNEKSSLVQEGGIALDGWTFIPGDGFYSEEPHILLQTPDLEGEDLSIALTEHQRFLSTLLTNAVIHRSPQVPSYHLFFDKYWNLHVEAYLFEVGDLVSGDSRVMVDWAYLDEDGFYPLENKRFDEATTIIPIYEVADFVTQNRAWLNTHEGFHTHVRSIEYQLSYQVSSTNRLTFTRSLAKAKDKTKMQDFGAWVYLEGYGFYSKTAGSFNYLLKPGVSLSAEQIPLFIRMNIDELMLIPNFFSEKCPIEKVGLKVKLADKKTIKVDPEYVLLPAYRGKKVQLFDDFVYVDGEGFYELPLELRLPDKFRHSVELEGEELNLFLTYEIEELRKYISEIDPRLTKPNQRHLVTNLVESAPEKGRGWYRFNLFYETEMGLISIAALRQALSKKKQQFAFFDAGLVTLQDKQLDWIRRLDKDRFEKGEESVYLTSLEFMRLNAFDPINLLEQEGIDLERSRQQLNALNQLQTPDEPNIEGLNSHLRPYQEIGVHWLWFLYRQQLAGLLCDDMGLGKTHQAMALLASVVNFYQDFAEGTQRHFLVVCPTSVIYHWQDKLQQFLPKLRVCTFFGTKRSLEEFHQQYDVLLTSYGILRNEKELLSKVSFEVAIFDEIQVAKNQFSMVYAALKGVKAQMKLGLTGTPIENHLRELKSLFDIVLPTYMPNESDYRDLFIKPIEKEHNQHRKDLLNRLIKPFTLRRKKEDVLTDLPEKIEEIAHCDLSPYQQQLYTEVLEQRKRHLLEELQNDQNPIPYLHIFALLSNLKQICNHPAVYLKTPEDYNKYTSGKWDLFVELLREARESQQKVVIFSQYLGMLDIIEQYLKDQGVGFASIRGATQNRKEQLQLFNHDPACEVFVGSLQAAGLGVDLTAGSVVIHYDRWWNAARENQATDRVHRIGQTRGVQVFKLVTKGTFEEKIDAMIERKGQLMEEVVGVDDQNTLKKFSREELIDLLTFEEPEEEHVTLSDID</sequence>
<dbReference type="PROSITE" id="PS50966">
    <property type="entry name" value="ZF_SWIM"/>
    <property type="match status" value="1"/>
</dbReference>
<dbReference type="GO" id="GO:0008270">
    <property type="term" value="F:zinc ion binding"/>
    <property type="evidence" value="ECO:0007669"/>
    <property type="project" value="UniProtKB-KW"/>
</dbReference>
<dbReference type="STRING" id="389348.PNK_0318"/>